<comment type="caution">
    <text evidence="3">The sequence shown here is derived from an EMBL/GenBank/DDBJ whole genome shotgun (WGS) entry which is preliminary data.</text>
</comment>
<name>A0A7W0CA25_9BACT</name>
<keyword evidence="4" id="KW-1185">Reference proteome</keyword>
<dbReference type="InterPro" id="IPR018392">
    <property type="entry name" value="LysM"/>
</dbReference>
<dbReference type="PANTHER" id="PTHR33734">
    <property type="entry name" value="LYSM DOMAIN-CONTAINING GPI-ANCHORED PROTEIN 2"/>
    <property type="match status" value="1"/>
</dbReference>
<dbReference type="CDD" id="cd16894">
    <property type="entry name" value="MltD-like"/>
    <property type="match status" value="1"/>
</dbReference>
<dbReference type="SUPFAM" id="SSF54106">
    <property type="entry name" value="LysM domain"/>
    <property type="match status" value="3"/>
</dbReference>
<sequence length="606" mass="69414">MTKKVPMQSVKTFALVRKNAVLAALLAIAMIFTGCAGWTGRIGDAPAGDSAKTSTRDHQESEAPAAEDETQVEVLPLLSFNGSEEENARLLIEPDPTADTQSRLDKSLEFYQASQDYWQQGELENALDSLDNAYALILTSPPAKDPKLSQQKDDLRFMISKRILEIYSSRYTTVKGNHNAIPFSLNEHVQKEIKLFTEGPSRTFFINSYKRSGRYRPYILEKLKKAGIPEELSWLPLVESGFKTKALSSARALGMWQFIASTGHKFGLTRDRYIDERLDPYKSTGAAIAYLKELHEIFGDWKTVLAAYNCGEGRVLHVIRQQNVNYLDDFWDLYQRLPRETARYVPKFLATIHIVNNLENYNMGHIQPDPPMDFELVEVKKQASLEDIAKAIDVKQNKLLELNPELRYKILPDEKYELKVPREKGEVLLAKIDDIQEHYQSPHNIVYHRVRPGETLSTIARRYNTTARKIAWYNNIYRKNYIVSGQRLKIPQAGTYAARGPLPEPSRTINYKVKRGDSLWVLAKRYNTTTKRIQALNNLNSVNLHIGQKLKIPAGKSADRKAYRVKKGDSPYTIARRHDMNMNKFLRINELNQNSRIYPGQTLYVE</sequence>
<dbReference type="Pfam" id="PF01464">
    <property type="entry name" value="SLT"/>
    <property type="match status" value="1"/>
</dbReference>
<evidence type="ECO:0000313" key="3">
    <source>
        <dbReference type="EMBL" id="MBA2881918.1"/>
    </source>
</evidence>
<feature type="region of interest" description="Disordered" evidence="1">
    <location>
        <begin position="47"/>
        <end position="70"/>
    </location>
</feature>
<dbReference type="CDD" id="cd00118">
    <property type="entry name" value="LysM"/>
    <property type="match status" value="3"/>
</dbReference>
<dbReference type="Gene3D" id="3.10.350.10">
    <property type="entry name" value="LysM domain"/>
    <property type="match status" value="3"/>
</dbReference>
<proteinExistence type="predicted"/>
<dbReference type="SUPFAM" id="SSF53955">
    <property type="entry name" value="Lysozyme-like"/>
    <property type="match status" value="1"/>
</dbReference>
<dbReference type="PROSITE" id="PS51257">
    <property type="entry name" value="PROKAR_LIPOPROTEIN"/>
    <property type="match status" value="1"/>
</dbReference>
<dbReference type="InterPro" id="IPR023346">
    <property type="entry name" value="Lysozyme-like_dom_sf"/>
</dbReference>
<reference evidence="3 4" key="1">
    <citation type="submission" date="2020-07" db="EMBL/GenBank/DDBJ databases">
        <title>Genomic Encyclopedia of Type Strains, Phase IV (KMG-IV): sequencing the most valuable type-strain genomes for metagenomic binning, comparative biology and taxonomic classification.</title>
        <authorList>
            <person name="Goeker M."/>
        </authorList>
    </citation>
    <scope>NUCLEOTIDE SEQUENCE [LARGE SCALE GENOMIC DNA]</scope>
    <source>
        <strain evidence="3 4">DSM 17721</strain>
    </source>
</reference>
<feature type="domain" description="LysM" evidence="2">
    <location>
        <begin position="561"/>
        <end position="605"/>
    </location>
</feature>
<organism evidence="3 4">
    <name type="scientific">Desulfosalsimonas propionicica</name>
    <dbReference type="NCBI Taxonomy" id="332175"/>
    <lineage>
        <taxon>Bacteria</taxon>
        <taxon>Pseudomonadati</taxon>
        <taxon>Thermodesulfobacteriota</taxon>
        <taxon>Desulfobacteria</taxon>
        <taxon>Desulfobacterales</taxon>
        <taxon>Desulfosalsimonadaceae</taxon>
        <taxon>Desulfosalsimonas</taxon>
    </lineage>
</organism>
<dbReference type="PANTHER" id="PTHR33734:SF22">
    <property type="entry name" value="MEMBRANE-BOUND LYTIC MUREIN TRANSGLYCOSYLASE D"/>
    <property type="match status" value="1"/>
</dbReference>
<accession>A0A7W0CA25</accession>
<evidence type="ECO:0000256" key="1">
    <source>
        <dbReference type="SAM" id="MobiDB-lite"/>
    </source>
</evidence>
<gene>
    <name evidence="3" type="ORF">HNR65_002252</name>
</gene>
<protein>
    <submittedName>
        <fullName evidence="3">Membrane-bound lytic murein transglycosylase D</fullName>
    </submittedName>
</protein>
<dbReference type="RefSeq" id="WP_232364752.1">
    <property type="nucleotide sequence ID" value="NZ_JACDUS010000006.1"/>
</dbReference>
<dbReference type="SMART" id="SM00257">
    <property type="entry name" value="LysM"/>
    <property type="match status" value="4"/>
</dbReference>
<dbReference type="GO" id="GO:0008932">
    <property type="term" value="F:lytic endotransglycosylase activity"/>
    <property type="evidence" value="ECO:0007669"/>
    <property type="project" value="TreeGrafter"/>
</dbReference>
<dbReference type="Gene3D" id="1.10.530.10">
    <property type="match status" value="1"/>
</dbReference>
<dbReference type="InterPro" id="IPR008258">
    <property type="entry name" value="Transglycosylase_SLT_dom_1"/>
</dbReference>
<dbReference type="Pfam" id="PF01476">
    <property type="entry name" value="LysM"/>
    <property type="match status" value="3"/>
</dbReference>
<dbReference type="AlphaFoldDB" id="A0A7W0CA25"/>
<dbReference type="PROSITE" id="PS51782">
    <property type="entry name" value="LYSM"/>
    <property type="match status" value="3"/>
</dbReference>
<evidence type="ECO:0000259" key="2">
    <source>
        <dbReference type="PROSITE" id="PS51782"/>
    </source>
</evidence>
<feature type="domain" description="LysM" evidence="2">
    <location>
        <begin position="446"/>
        <end position="490"/>
    </location>
</feature>
<dbReference type="EMBL" id="JACDUS010000006">
    <property type="protein sequence ID" value="MBA2881918.1"/>
    <property type="molecule type" value="Genomic_DNA"/>
</dbReference>
<dbReference type="InterPro" id="IPR036779">
    <property type="entry name" value="LysM_dom_sf"/>
</dbReference>
<dbReference type="Proteomes" id="UP000525298">
    <property type="component" value="Unassembled WGS sequence"/>
</dbReference>
<feature type="domain" description="LysM" evidence="2">
    <location>
        <begin position="509"/>
        <end position="552"/>
    </location>
</feature>
<evidence type="ECO:0000313" key="4">
    <source>
        <dbReference type="Proteomes" id="UP000525298"/>
    </source>
</evidence>